<name>A0ABS2Q0D9_9BACL</name>
<keyword evidence="6" id="KW-1185">Reference proteome</keyword>
<accession>A0ABS2Q0D9</accession>
<proteinExistence type="predicted"/>
<evidence type="ECO:0000256" key="1">
    <source>
        <dbReference type="ARBA" id="ARBA00022723"/>
    </source>
</evidence>
<dbReference type="RefSeq" id="WP_380896677.1">
    <property type="nucleotide sequence ID" value="NZ_JBHLTV010000003.1"/>
</dbReference>
<dbReference type="PANTHER" id="PTHR43432">
    <property type="entry name" value="SLR0285 PROTEIN"/>
    <property type="match status" value="1"/>
</dbReference>
<sequence>MKIKSVNSRSILTKTSGYLDGFTHSLNPYIGCAFGCSYCYVRKMPVSIFHNGEWGDWVDYKENAIELLKKELKKNMLIFMSSSTDPYQPLESKLKLTQRILETMVLNPPDYVFIQTRSPMIKRDVSIIKQLPPEHYRVGITIETDRKDILKEFTPNTPSFLSRLRTLELLQRNNIPTQATISPILPYSNNFFLHA</sequence>
<comment type="caution">
    <text evidence="5">The sequence shown here is derived from an EMBL/GenBank/DDBJ whole genome shotgun (WGS) entry which is preliminary data.</text>
</comment>
<dbReference type="Gene3D" id="3.80.30.30">
    <property type="match status" value="1"/>
</dbReference>
<evidence type="ECO:0000256" key="2">
    <source>
        <dbReference type="ARBA" id="ARBA00023004"/>
    </source>
</evidence>
<keyword evidence="3" id="KW-0411">Iron-sulfur</keyword>
<feature type="domain" description="Radical SAM core" evidence="4">
    <location>
        <begin position="27"/>
        <end position="183"/>
    </location>
</feature>
<dbReference type="InterPro" id="IPR058240">
    <property type="entry name" value="rSAM_sf"/>
</dbReference>
<keyword evidence="2" id="KW-0408">Iron</keyword>
<dbReference type="Pfam" id="PF04055">
    <property type="entry name" value="Radical_SAM"/>
    <property type="match status" value="1"/>
</dbReference>
<dbReference type="InterPro" id="IPR040086">
    <property type="entry name" value="MJ0683-like"/>
</dbReference>
<protein>
    <submittedName>
        <fullName evidence="5">DNA repair photolyase</fullName>
    </submittedName>
</protein>
<keyword evidence="1" id="KW-0479">Metal-binding</keyword>
<gene>
    <name evidence="5" type="ORF">JOD45_001365</name>
</gene>
<evidence type="ECO:0000256" key="3">
    <source>
        <dbReference type="ARBA" id="ARBA00023014"/>
    </source>
</evidence>
<evidence type="ECO:0000259" key="4">
    <source>
        <dbReference type="Pfam" id="PF04055"/>
    </source>
</evidence>
<dbReference type="InterPro" id="IPR007197">
    <property type="entry name" value="rSAM"/>
</dbReference>
<dbReference type="CDD" id="cd01335">
    <property type="entry name" value="Radical_SAM"/>
    <property type="match status" value="1"/>
</dbReference>
<dbReference type="PANTHER" id="PTHR43432:SF3">
    <property type="entry name" value="SLR0285 PROTEIN"/>
    <property type="match status" value="1"/>
</dbReference>
<dbReference type="SFLD" id="SFLDS00029">
    <property type="entry name" value="Radical_SAM"/>
    <property type="match status" value="1"/>
</dbReference>
<dbReference type="SFLD" id="SFLDG01084">
    <property type="entry name" value="Uncharacterised_Radical_SAM_Su"/>
    <property type="match status" value="1"/>
</dbReference>
<dbReference type="Proteomes" id="UP000808914">
    <property type="component" value="Unassembled WGS sequence"/>
</dbReference>
<dbReference type="SUPFAM" id="SSF102114">
    <property type="entry name" value="Radical SAM enzymes"/>
    <property type="match status" value="1"/>
</dbReference>
<evidence type="ECO:0000313" key="6">
    <source>
        <dbReference type="Proteomes" id="UP000808914"/>
    </source>
</evidence>
<reference evidence="5 6" key="1">
    <citation type="submission" date="2021-01" db="EMBL/GenBank/DDBJ databases">
        <title>Genomic Encyclopedia of Type Strains, Phase IV (KMG-IV): sequencing the most valuable type-strain genomes for metagenomic binning, comparative biology and taxonomic classification.</title>
        <authorList>
            <person name="Goeker M."/>
        </authorList>
    </citation>
    <scope>NUCLEOTIDE SEQUENCE [LARGE SCALE GENOMIC DNA]</scope>
    <source>
        <strain evidence="5 6">DSM 28236</strain>
    </source>
</reference>
<evidence type="ECO:0000313" key="5">
    <source>
        <dbReference type="EMBL" id="MBM7645154.1"/>
    </source>
</evidence>
<organism evidence="5 6">
    <name type="scientific">Scopulibacillus daqui</name>
    <dbReference type="NCBI Taxonomy" id="1469162"/>
    <lineage>
        <taxon>Bacteria</taxon>
        <taxon>Bacillati</taxon>
        <taxon>Bacillota</taxon>
        <taxon>Bacilli</taxon>
        <taxon>Bacillales</taxon>
        <taxon>Sporolactobacillaceae</taxon>
        <taxon>Scopulibacillus</taxon>
    </lineage>
</organism>
<dbReference type="EMBL" id="JAFBER010000006">
    <property type="protein sequence ID" value="MBM7645154.1"/>
    <property type="molecule type" value="Genomic_DNA"/>
</dbReference>